<dbReference type="CDD" id="cd00009">
    <property type="entry name" value="AAA"/>
    <property type="match status" value="1"/>
</dbReference>
<reference evidence="7" key="1">
    <citation type="submission" date="2018-06" db="EMBL/GenBank/DDBJ databases">
        <authorList>
            <person name="Zhirakovskaya E."/>
        </authorList>
    </citation>
    <scope>NUCLEOTIDE SEQUENCE</scope>
</reference>
<name>A0A3B1CFL6_9ZZZZ</name>
<dbReference type="Pfam" id="PF25601">
    <property type="entry name" value="AAA_lid_14"/>
    <property type="match status" value="1"/>
</dbReference>
<dbReference type="Pfam" id="PF13426">
    <property type="entry name" value="PAS_9"/>
    <property type="match status" value="1"/>
</dbReference>
<dbReference type="PANTHER" id="PTHR32071:SF57">
    <property type="entry name" value="C4-DICARBOXYLATE TRANSPORT TRANSCRIPTIONAL REGULATORY PROTEIN DCTD"/>
    <property type="match status" value="1"/>
</dbReference>
<dbReference type="CDD" id="cd00130">
    <property type="entry name" value="PAS"/>
    <property type="match status" value="1"/>
</dbReference>
<dbReference type="InterPro" id="IPR009057">
    <property type="entry name" value="Homeodomain-like_sf"/>
</dbReference>
<dbReference type="InterPro" id="IPR002078">
    <property type="entry name" value="Sigma_54_int"/>
</dbReference>
<dbReference type="PROSITE" id="PS50112">
    <property type="entry name" value="PAS"/>
    <property type="match status" value="1"/>
</dbReference>
<dbReference type="FunFam" id="3.40.50.300:FF:000006">
    <property type="entry name" value="DNA-binding transcriptional regulator NtrC"/>
    <property type="match status" value="1"/>
</dbReference>
<dbReference type="Gene3D" id="3.30.450.20">
    <property type="entry name" value="PAS domain"/>
    <property type="match status" value="1"/>
</dbReference>
<dbReference type="SMART" id="SM00091">
    <property type="entry name" value="PAS"/>
    <property type="match status" value="1"/>
</dbReference>
<dbReference type="InterPro" id="IPR027417">
    <property type="entry name" value="P-loop_NTPase"/>
</dbReference>
<keyword evidence="2" id="KW-0067">ATP-binding</keyword>
<dbReference type="PRINTS" id="PR01590">
    <property type="entry name" value="HTHFIS"/>
</dbReference>
<evidence type="ECO:0000313" key="7">
    <source>
        <dbReference type="EMBL" id="VAX28999.1"/>
    </source>
</evidence>
<dbReference type="Gene3D" id="3.40.50.300">
    <property type="entry name" value="P-loop containing nucleotide triphosphate hydrolases"/>
    <property type="match status" value="1"/>
</dbReference>
<dbReference type="SMART" id="SM00382">
    <property type="entry name" value="AAA"/>
    <property type="match status" value="1"/>
</dbReference>
<keyword evidence="4" id="KW-0804">Transcription</keyword>
<dbReference type="GO" id="GO:0005524">
    <property type="term" value="F:ATP binding"/>
    <property type="evidence" value="ECO:0007669"/>
    <property type="project" value="UniProtKB-KW"/>
</dbReference>
<dbReference type="InterPro" id="IPR000014">
    <property type="entry name" value="PAS"/>
</dbReference>
<evidence type="ECO:0000256" key="4">
    <source>
        <dbReference type="ARBA" id="ARBA00023163"/>
    </source>
</evidence>
<evidence type="ECO:0000256" key="3">
    <source>
        <dbReference type="ARBA" id="ARBA00023015"/>
    </source>
</evidence>
<dbReference type="InterPro" id="IPR025662">
    <property type="entry name" value="Sigma_54_int_dom_ATP-bd_1"/>
</dbReference>
<dbReference type="NCBIfam" id="TIGR00229">
    <property type="entry name" value="sensory_box"/>
    <property type="match status" value="1"/>
</dbReference>
<dbReference type="AlphaFoldDB" id="A0A3B1CFL6"/>
<sequence>MNDFLNEHSVNILNSLPEGVYVIDKEFKIRFINKAASKITNIKPEEVLEKICRTFCKSERCEIGCPITEVIRTDKNILDLETTIQNKDGNIIPIILNASLLKDEYGDPLGGIISFKVNRKIGYEKYFKETDNFYGIIGKSKVMKSVFTVIREISNSFATVLITGETGVGKEMIANAIQKTSTRKDAPFVKVNCAVLPSNLLASELFGHVKGAFTDARNDRIGRFEFADGGTVFLDEIAEIPIEMQAQLLRVIQDGTFERLGESTPRRTDVRIIAATNKNLTEAIAQNKFREDLYYRLNVVPIEVPPLRERKEDIIHLMNYFLKKYSLKYKKNIELVDNETMDIFLNYDWPGNVREMENCIEYAFIRSKRDDQICVCSLPPFIRTGKKCGEKLSVKEIEIDEKTETLLALLRQNNWNKTKVASILGVDRSTIHRRLKNLNKN</sequence>
<evidence type="ECO:0000256" key="2">
    <source>
        <dbReference type="ARBA" id="ARBA00022840"/>
    </source>
</evidence>
<dbReference type="InterPro" id="IPR025943">
    <property type="entry name" value="Sigma_54_int_dom_ATP-bd_2"/>
</dbReference>
<gene>
    <name evidence="7" type="ORF">MNBD_IGNAVI01-3086</name>
</gene>
<dbReference type="InterPro" id="IPR035965">
    <property type="entry name" value="PAS-like_dom_sf"/>
</dbReference>
<dbReference type="PROSITE" id="PS50045">
    <property type="entry name" value="SIGMA54_INTERACT_4"/>
    <property type="match status" value="1"/>
</dbReference>
<dbReference type="PANTHER" id="PTHR32071">
    <property type="entry name" value="TRANSCRIPTIONAL REGULATORY PROTEIN"/>
    <property type="match status" value="1"/>
</dbReference>
<dbReference type="PROSITE" id="PS00675">
    <property type="entry name" value="SIGMA54_INTERACT_1"/>
    <property type="match status" value="1"/>
</dbReference>
<evidence type="ECO:0000259" key="5">
    <source>
        <dbReference type="PROSITE" id="PS50045"/>
    </source>
</evidence>
<dbReference type="GO" id="GO:0043565">
    <property type="term" value="F:sequence-specific DNA binding"/>
    <property type="evidence" value="ECO:0007669"/>
    <property type="project" value="InterPro"/>
</dbReference>
<keyword evidence="1" id="KW-0547">Nucleotide-binding</keyword>
<organism evidence="7">
    <name type="scientific">hydrothermal vent metagenome</name>
    <dbReference type="NCBI Taxonomy" id="652676"/>
    <lineage>
        <taxon>unclassified sequences</taxon>
        <taxon>metagenomes</taxon>
        <taxon>ecological metagenomes</taxon>
    </lineage>
</organism>
<dbReference type="InterPro" id="IPR003593">
    <property type="entry name" value="AAA+_ATPase"/>
</dbReference>
<dbReference type="InterPro" id="IPR002197">
    <property type="entry name" value="HTH_Fis"/>
</dbReference>
<dbReference type="Pfam" id="PF00158">
    <property type="entry name" value="Sigma54_activat"/>
    <property type="match status" value="1"/>
</dbReference>
<dbReference type="PROSITE" id="PS00676">
    <property type="entry name" value="SIGMA54_INTERACT_2"/>
    <property type="match status" value="1"/>
</dbReference>
<dbReference type="SUPFAM" id="SSF52540">
    <property type="entry name" value="P-loop containing nucleoside triphosphate hydrolases"/>
    <property type="match status" value="1"/>
</dbReference>
<dbReference type="SUPFAM" id="SSF46689">
    <property type="entry name" value="Homeodomain-like"/>
    <property type="match status" value="1"/>
</dbReference>
<dbReference type="GO" id="GO:0006355">
    <property type="term" value="P:regulation of DNA-templated transcription"/>
    <property type="evidence" value="ECO:0007669"/>
    <property type="project" value="InterPro"/>
</dbReference>
<evidence type="ECO:0000256" key="1">
    <source>
        <dbReference type="ARBA" id="ARBA00022741"/>
    </source>
</evidence>
<protein>
    <submittedName>
        <fullName evidence="7">Nitrogen regulation protein NR(I)</fullName>
    </submittedName>
</protein>
<dbReference type="SUPFAM" id="SSF55785">
    <property type="entry name" value="PYP-like sensor domain (PAS domain)"/>
    <property type="match status" value="1"/>
</dbReference>
<feature type="domain" description="PAS" evidence="6">
    <location>
        <begin position="5"/>
        <end position="50"/>
    </location>
</feature>
<evidence type="ECO:0000259" key="6">
    <source>
        <dbReference type="PROSITE" id="PS50112"/>
    </source>
</evidence>
<dbReference type="InterPro" id="IPR058031">
    <property type="entry name" value="AAA_lid_NorR"/>
</dbReference>
<feature type="domain" description="Sigma-54 factor interaction" evidence="5">
    <location>
        <begin position="136"/>
        <end position="365"/>
    </location>
</feature>
<dbReference type="EMBL" id="UOGD01000434">
    <property type="protein sequence ID" value="VAX28999.1"/>
    <property type="molecule type" value="Genomic_DNA"/>
</dbReference>
<dbReference type="Gene3D" id="1.10.10.60">
    <property type="entry name" value="Homeodomain-like"/>
    <property type="match status" value="1"/>
</dbReference>
<proteinExistence type="predicted"/>
<keyword evidence="3" id="KW-0805">Transcription regulation</keyword>
<dbReference type="Gene3D" id="1.10.8.60">
    <property type="match status" value="1"/>
</dbReference>
<dbReference type="Pfam" id="PF02954">
    <property type="entry name" value="HTH_8"/>
    <property type="match status" value="1"/>
</dbReference>
<accession>A0A3B1CFL6</accession>